<dbReference type="EC" id="7.1.1.2" evidence="3"/>
<feature type="transmembrane region" description="Helical" evidence="16">
    <location>
        <begin position="142"/>
        <end position="166"/>
    </location>
</feature>
<evidence type="ECO:0000256" key="4">
    <source>
        <dbReference type="ARBA" id="ARBA00021095"/>
    </source>
</evidence>
<evidence type="ECO:0000256" key="6">
    <source>
        <dbReference type="ARBA" id="ARBA00022660"/>
    </source>
</evidence>
<keyword evidence="7 16" id="KW-0812">Transmembrane</keyword>
<geneLocation type="mitochondrion" evidence="17"/>
<keyword evidence="12 17" id="KW-0496">Mitochondrion</keyword>
<keyword evidence="9" id="KW-0249">Electron transport</keyword>
<sequence length="173" mass="19687">MHLSLIPSFFITLIFMSAKHPLAMTLLIIIQTLVICLSISTISQTFWFSYILFLVFLGGMLVLFIYITSLASNEILPSMTIIISIMLSFLISLFIINQFLDVSMFNNLSINPDMLPLINKSTLLSSEPNYLLTKLYNNPTNFLTLMLVSYLFLTLIAVVKITNIFLGPLRQKY</sequence>
<evidence type="ECO:0000256" key="16">
    <source>
        <dbReference type="SAM" id="Phobius"/>
    </source>
</evidence>
<evidence type="ECO:0000256" key="2">
    <source>
        <dbReference type="ARBA" id="ARBA00005698"/>
    </source>
</evidence>
<keyword evidence="5" id="KW-0813">Transport</keyword>
<name>M9NJG5_MECEL</name>
<organism evidence="17">
    <name type="scientific">Mecopoda elongata</name>
    <name type="common">Katydid</name>
    <name type="synonym">Gryllus elongatus</name>
    <dbReference type="NCBI Taxonomy" id="441232"/>
    <lineage>
        <taxon>Eukaryota</taxon>
        <taxon>Metazoa</taxon>
        <taxon>Ecdysozoa</taxon>
        <taxon>Arthropoda</taxon>
        <taxon>Hexapoda</taxon>
        <taxon>Insecta</taxon>
        <taxon>Pterygota</taxon>
        <taxon>Neoptera</taxon>
        <taxon>Polyneoptera</taxon>
        <taxon>Orthoptera</taxon>
        <taxon>Ensifera</taxon>
        <taxon>Tettigoniidea</taxon>
        <taxon>Tettigonioidea</taxon>
        <taxon>Tettigoniidae</taxon>
        <taxon>Mecopodinae</taxon>
        <taxon>Mecopoda</taxon>
    </lineage>
</organism>
<accession>M9NJG5</accession>
<dbReference type="EMBL" id="JQ917910">
    <property type="protein sequence ID" value="AFK15654.1"/>
    <property type="molecule type" value="Genomic_DNA"/>
</dbReference>
<dbReference type="AlphaFoldDB" id="M9NJG5"/>
<comment type="catalytic activity">
    <reaction evidence="15">
        <text>a ubiquinone + NADH + 5 H(+)(in) = a ubiquinol + NAD(+) + 4 H(+)(out)</text>
        <dbReference type="Rhea" id="RHEA:29091"/>
        <dbReference type="Rhea" id="RHEA-COMP:9565"/>
        <dbReference type="Rhea" id="RHEA-COMP:9566"/>
        <dbReference type="ChEBI" id="CHEBI:15378"/>
        <dbReference type="ChEBI" id="CHEBI:16389"/>
        <dbReference type="ChEBI" id="CHEBI:17976"/>
        <dbReference type="ChEBI" id="CHEBI:57540"/>
        <dbReference type="ChEBI" id="CHEBI:57945"/>
        <dbReference type="EC" id="7.1.1.2"/>
    </reaction>
</comment>
<evidence type="ECO:0000256" key="3">
    <source>
        <dbReference type="ARBA" id="ARBA00012944"/>
    </source>
</evidence>
<keyword evidence="6" id="KW-0679">Respiratory chain</keyword>
<evidence type="ECO:0000256" key="11">
    <source>
        <dbReference type="ARBA" id="ARBA00023027"/>
    </source>
</evidence>
<evidence type="ECO:0000256" key="15">
    <source>
        <dbReference type="ARBA" id="ARBA00049551"/>
    </source>
</evidence>
<dbReference type="GO" id="GO:0008137">
    <property type="term" value="F:NADH dehydrogenase (ubiquinone) activity"/>
    <property type="evidence" value="ECO:0007669"/>
    <property type="project" value="UniProtKB-EC"/>
</dbReference>
<evidence type="ECO:0000256" key="5">
    <source>
        <dbReference type="ARBA" id="ARBA00022448"/>
    </source>
</evidence>
<evidence type="ECO:0000256" key="10">
    <source>
        <dbReference type="ARBA" id="ARBA00022989"/>
    </source>
</evidence>
<evidence type="ECO:0000256" key="8">
    <source>
        <dbReference type="ARBA" id="ARBA00022967"/>
    </source>
</evidence>
<feature type="transmembrane region" description="Helical" evidence="16">
    <location>
        <begin position="21"/>
        <end position="41"/>
    </location>
</feature>
<reference evidence="17" key="1">
    <citation type="submission" date="2012-04" db="EMBL/GenBank/DDBJ databases">
        <title>The mitochondrial genomes of two long-legged katydids, Mecopoda elongata and Mecopoda niponensis (Orthoptera: Tettigoniidae: Mecopodinae).</title>
        <authorList>
            <person name="Zhou Z.J."/>
            <person name="Yang M.R."/>
            <person name="Chang Y.L."/>
        </authorList>
    </citation>
    <scope>NUCLEOTIDE SEQUENCE</scope>
</reference>
<evidence type="ECO:0000256" key="13">
    <source>
        <dbReference type="ARBA" id="ARBA00023136"/>
    </source>
</evidence>
<evidence type="ECO:0000256" key="1">
    <source>
        <dbReference type="ARBA" id="ARBA00004225"/>
    </source>
</evidence>
<dbReference type="InterPro" id="IPR050269">
    <property type="entry name" value="ComplexI_Subunit6"/>
</dbReference>
<comment type="subcellular location">
    <subcellularLocation>
        <location evidence="1">Mitochondrion membrane</location>
        <topology evidence="1">Multi-pass membrane protein</topology>
    </subcellularLocation>
</comment>
<evidence type="ECO:0000256" key="9">
    <source>
        <dbReference type="ARBA" id="ARBA00022982"/>
    </source>
</evidence>
<feature type="transmembrane region" description="Helical" evidence="16">
    <location>
        <begin position="47"/>
        <end position="67"/>
    </location>
</feature>
<feature type="transmembrane region" description="Helical" evidence="16">
    <location>
        <begin position="79"/>
        <end position="100"/>
    </location>
</feature>
<dbReference type="PANTHER" id="PTHR11435">
    <property type="entry name" value="NADH UBIQUINONE OXIDOREDUCTASE SUBUNIT ND6"/>
    <property type="match status" value="1"/>
</dbReference>
<evidence type="ECO:0000256" key="7">
    <source>
        <dbReference type="ARBA" id="ARBA00022692"/>
    </source>
</evidence>
<keyword evidence="10 16" id="KW-1133">Transmembrane helix</keyword>
<keyword evidence="11" id="KW-0520">NAD</keyword>
<gene>
    <name evidence="17" type="primary">nad6</name>
</gene>
<evidence type="ECO:0000256" key="12">
    <source>
        <dbReference type="ARBA" id="ARBA00023128"/>
    </source>
</evidence>
<dbReference type="PANTHER" id="PTHR11435:SF1">
    <property type="entry name" value="NADH-UBIQUINONE OXIDOREDUCTASE CHAIN 6"/>
    <property type="match status" value="1"/>
</dbReference>
<keyword evidence="13 16" id="KW-0472">Membrane</keyword>
<evidence type="ECO:0000313" key="17">
    <source>
        <dbReference type="EMBL" id="AFK15654.1"/>
    </source>
</evidence>
<proteinExistence type="inferred from homology"/>
<comment type="similarity">
    <text evidence="2">Belongs to the complex I subunit 6 family.</text>
</comment>
<protein>
    <recommendedName>
        <fullName evidence="4">NADH-ubiquinone oxidoreductase chain 6</fullName>
        <ecNumber evidence="3">7.1.1.2</ecNumber>
    </recommendedName>
    <alternativeName>
        <fullName evidence="14">NADH dehydrogenase subunit 6</fullName>
    </alternativeName>
</protein>
<keyword evidence="8" id="KW-1278">Translocase</keyword>
<evidence type="ECO:0000256" key="14">
    <source>
        <dbReference type="ARBA" id="ARBA00031019"/>
    </source>
</evidence>
<dbReference type="GO" id="GO:0031966">
    <property type="term" value="C:mitochondrial membrane"/>
    <property type="evidence" value="ECO:0007669"/>
    <property type="project" value="UniProtKB-SubCell"/>
</dbReference>